<dbReference type="AlphaFoldDB" id="A0A6S5RVZ4"/>
<dbReference type="Proteomes" id="UP000515591">
    <property type="component" value="Chromosome"/>
</dbReference>
<feature type="region of interest" description="Disordered" evidence="1">
    <location>
        <begin position="401"/>
        <end position="424"/>
    </location>
</feature>
<accession>A0A6S5RVZ4</accession>
<dbReference type="InterPro" id="IPR028917">
    <property type="entry name" value="Tox-GHH2_domain"/>
</dbReference>
<dbReference type="Pfam" id="PF13665">
    <property type="entry name" value="Tox-PAAR-like"/>
    <property type="match status" value="1"/>
</dbReference>
<feature type="region of interest" description="Disordered" evidence="1">
    <location>
        <begin position="158"/>
        <end position="194"/>
    </location>
</feature>
<evidence type="ECO:0000256" key="1">
    <source>
        <dbReference type="SAM" id="MobiDB-lite"/>
    </source>
</evidence>
<dbReference type="EMBL" id="AP022213">
    <property type="protein sequence ID" value="BBT16945.1"/>
    <property type="molecule type" value="Genomic_DNA"/>
</dbReference>
<evidence type="ECO:0000313" key="3">
    <source>
        <dbReference type="EMBL" id="BBT16945.1"/>
    </source>
</evidence>
<dbReference type="Pfam" id="PF15635">
    <property type="entry name" value="Tox-GHH2"/>
    <property type="match status" value="1"/>
</dbReference>
<gene>
    <name evidence="3" type="ORF">WP8S17C03_29940</name>
</gene>
<proteinExistence type="predicted"/>
<name>A0A6S5RVZ4_9GAMM</name>
<reference evidence="3 4" key="1">
    <citation type="submission" date="2019-12" db="EMBL/GenBank/DDBJ databases">
        <title>complete genome sequences of Pseudomonas otitidis str. WP8-S17-CRE-03 isolated from wastewater treatment plant effluent.</title>
        <authorList>
            <person name="Sekizuka T."/>
            <person name="Itokawa K."/>
            <person name="Yatsu K."/>
            <person name="Inamine Y."/>
            <person name="Kuroda M."/>
        </authorList>
    </citation>
    <scope>NUCLEOTIDE SEQUENCE [LARGE SCALE GENOMIC DNA]</scope>
    <source>
        <strain evidence="3 4">WP8-S17-CRE-03</strain>
    </source>
</reference>
<evidence type="ECO:0000313" key="4">
    <source>
        <dbReference type="Proteomes" id="UP000515591"/>
    </source>
</evidence>
<dbReference type="CDD" id="cd14740">
    <property type="entry name" value="PAAR_4"/>
    <property type="match status" value="1"/>
</dbReference>
<sequence length="424" mass="45769">MANQVFANGMEVSCKSANGKSIAAFPDVCFTPPQAPPTPTGVPIPYPNTGMASDTSNGSRTVKITGKEVMLKDKSYFKTSTGDEAGCAPKKGIITSKIKGKVYFTAWSMDVKFEGENVVRHMDLMTHNHASQGPNTPPWMYMDEMALASASEQCKAESKKTQDCMEKHAKNNTHQQKRKDHRKPDATQAAAVSDNSQVDWNALLKADAGKGEFYNKTGALNDMCEDKDCKDQFDCSLVPFDHGCCAGKTPHHVVPAHCFLPSGERKSGSGDRYPGTDSYDDTKAPCICLEGATKSDSADGKLKEHGQVHAIVDVAEDKFMKSEKQFTPTGKPKMKKGEEVIKKTAGSWSFEQANDAGCDAVSKVKQKCDKECMKAQSEAAHKKMGLDVGKGKSDKLMLRADSSGNRTPPGFVPQGAVSAPAGMF</sequence>
<feature type="compositionally biased region" description="Basic and acidic residues" evidence="1">
    <location>
        <begin position="158"/>
        <end position="169"/>
    </location>
</feature>
<dbReference type="RefSeq" id="WP_182850115.1">
    <property type="nucleotide sequence ID" value="NZ_AP022213.1"/>
</dbReference>
<organism evidence="3 4">
    <name type="scientific">Metapseudomonas otitidis</name>
    <dbReference type="NCBI Taxonomy" id="319939"/>
    <lineage>
        <taxon>Bacteria</taxon>
        <taxon>Pseudomonadati</taxon>
        <taxon>Pseudomonadota</taxon>
        <taxon>Gammaproteobacteria</taxon>
        <taxon>Pseudomonadales</taxon>
        <taxon>Pseudomonadaceae</taxon>
        <taxon>Metapseudomonas</taxon>
    </lineage>
</organism>
<protein>
    <recommendedName>
        <fullName evidence="2">Tox-GHH2 domain-containing protein</fullName>
    </recommendedName>
</protein>
<feature type="domain" description="Tox-GHH2" evidence="2">
    <location>
        <begin position="248"/>
        <end position="381"/>
    </location>
</feature>
<evidence type="ECO:0000259" key="2">
    <source>
        <dbReference type="Pfam" id="PF15635"/>
    </source>
</evidence>